<reference evidence="1 2" key="1">
    <citation type="journal article" date="2017" name="Int. J. Syst. Evol. Microbiol.">
        <title>Macrococcus canis sp. nov., a skin bacterium associated with infections in dogs.</title>
        <authorList>
            <person name="Gobeli Brawand S."/>
            <person name="Cotting K."/>
            <person name="Gomez-Sanz E."/>
            <person name="Collaud A."/>
            <person name="Thomann A."/>
            <person name="Brodard I."/>
            <person name="Rodriguez-Campos S."/>
            <person name="Strauss C."/>
            <person name="Perreten V."/>
        </authorList>
    </citation>
    <scope>NUCLEOTIDE SEQUENCE [LARGE SCALE GENOMIC DNA]</scope>
    <source>
        <strain evidence="1 2">KM45013</strain>
    </source>
</reference>
<accession>A0A1W7A9F6</accession>
<organism evidence="1 2">
    <name type="scientific">Macrococcoides canis</name>
    <dbReference type="NCBI Taxonomy" id="1855823"/>
    <lineage>
        <taxon>Bacteria</taxon>
        <taxon>Bacillati</taxon>
        <taxon>Bacillota</taxon>
        <taxon>Bacilli</taxon>
        <taxon>Bacillales</taxon>
        <taxon>Staphylococcaceae</taxon>
        <taxon>Macrococcoides</taxon>
    </lineage>
</organism>
<dbReference type="Proteomes" id="UP000194154">
    <property type="component" value="Chromosome"/>
</dbReference>
<dbReference type="KEGG" id="mcak:MCCS_06010"/>
<evidence type="ECO:0000313" key="2">
    <source>
        <dbReference type="Proteomes" id="UP000194154"/>
    </source>
</evidence>
<sequence>MELNKQILQTFVREAHVRDFESHSDEPTVMHRIDYEMREDDPHIFEFKLTFMFGHFGTQVDGVIESTLLIQADSEINILEEIKANEALFAIPLYAKASALVTKLSEDRGQFPIIVPIEMWLDQ</sequence>
<gene>
    <name evidence="1" type="ORF">MCCS_06010</name>
</gene>
<dbReference type="RefSeq" id="WP_086041930.1">
    <property type="nucleotide sequence ID" value="NZ_CBCRZA010000001.1"/>
</dbReference>
<dbReference type="EMBL" id="CP021059">
    <property type="protein sequence ID" value="ARQ06252.1"/>
    <property type="molecule type" value="Genomic_DNA"/>
</dbReference>
<dbReference type="GeneID" id="35294740"/>
<name>A0A1W7A9F6_9STAP</name>
<proteinExistence type="predicted"/>
<evidence type="ECO:0000313" key="1">
    <source>
        <dbReference type="EMBL" id="ARQ06252.1"/>
    </source>
</evidence>
<dbReference type="OrthoDB" id="2418470at2"/>
<dbReference type="AlphaFoldDB" id="A0A1W7A9F6"/>
<protein>
    <recommendedName>
        <fullName evidence="3">Preprotein translocase subunit SecB</fullName>
    </recommendedName>
</protein>
<keyword evidence="2" id="KW-1185">Reference proteome</keyword>
<evidence type="ECO:0008006" key="3">
    <source>
        <dbReference type="Google" id="ProtNLM"/>
    </source>
</evidence>